<evidence type="ECO:0000313" key="1">
    <source>
        <dbReference type="EMBL" id="KAH9477009.1"/>
    </source>
</evidence>
<evidence type="ECO:0000313" key="2">
    <source>
        <dbReference type="Proteomes" id="UP000664032"/>
    </source>
</evidence>
<comment type="caution">
    <text evidence="1">The sequence shown here is derived from an EMBL/GenBank/DDBJ whole genome shotgun (WGS) entry which is preliminary data.</text>
</comment>
<keyword evidence="2" id="KW-1185">Reference proteome</keyword>
<reference evidence="1" key="1">
    <citation type="submission" date="2021-10" db="EMBL/GenBank/DDBJ databases">
        <title>Psilocybe cubensis genome.</title>
        <authorList>
            <person name="Mckernan K.J."/>
            <person name="Crawford S."/>
            <person name="Trippe A."/>
            <person name="Kane L.T."/>
            <person name="Mclaughlin S."/>
        </authorList>
    </citation>
    <scope>NUCLEOTIDE SEQUENCE</scope>
    <source>
        <strain evidence="1">MGC-MH-2018</strain>
    </source>
</reference>
<organism evidence="1 2">
    <name type="scientific">Psilocybe cubensis</name>
    <name type="common">Psychedelic mushroom</name>
    <name type="synonym">Stropharia cubensis</name>
    <dbReference type="NCBI Taxonomy" id="181762"/>
    <lineage>
        <taxon>Eukaryota</taxon>
        <taxon>Fungi</taxon>
        <taxon>Dikarya</taxon>
        <taxon>Basidiomycota</taxon>
        <taxon>Agaricomycotina</taxon>
        <taxon>Agaricomycetes</taxon>
        <taxon>Agaricomycetidae</taxon>
        <taxon>Agaricales</taxon>
        <taxon>Agaricineae</taxon>
        <taxon>Strophariaceae</taxon>
        <taxon>Psilocybe</taxon>
    </lineage>
</organism>
<dbReference type="EMBL" id="JAFIQS020000010">
    <property type="protein sequence ID" value="KAH9477009.1"/>
    <property type="molecule type" value="Genomic_DNA"/>
</dbReference>
<gene>
    <name evidence="1" type="ORF">JR316_0010925</name>
</gene>
<name>A0ACB8GN68_PSICU</name>
<sequence>MCNKRLDSMTLLEHDQQSFGTRDLRHANLPYAQPPADDAAGSGTPSSPTSPNFRNNFTPLRPLNTGVGGAPRATSPLPRLRPNRSLATSPISSSFPRGPNASVQQAFQASATANSPTAGSTNAATSLNLHSNSTSDPKTTDQDTNDNDSAPPTTDDTEEAEVHHSLVGPDSVPVNAETAETEEVDDVDSLPGVTAAATPYPSNTGRPGIGTIPRTVPLYLNGYNSSIGAGAQRTPVKQHHPSQSLSSIPSSSSPTATSPSASSPSNLSKEAEDLPSRYNAGSMSPRGFSNMMPLAPTATGTRYGIALGGGPGPGPGGVGVQMTGTTTGTPRKWGAGTPQCARCAKSVYFAEQVKAAGKTYHKHCLRCVECNTTLDSSRLRDHDGEPFCVRCYGKLHGPQGSGYALLGKAGG</sequence>
<proteinExistence type="predicted"/>
<dbReference type="Proteomes" id="UP000664032">
    <property type="component" value="Unassembled WGS sequence"/>
</dbReference>
<protein>
    <submittedName>
        <fullName evidence="1">Cysteine and glycine-rich protein 2</fullName>
    </submittedName>
</protein>
<accession>A0ACB8GN68</accession>